<evidence type="ECO:0000313" key="7">
    <source>
        <dbReference type="Proteomes" id="UP000321039"/>
    </source>
</evidence>
<dbReference type="NCBIfam" id="TIGR01730">
    <property type="entry name" value="RND_mfp"/>
    <property type="match status" value="1"/>
</dbReference>
<dbReference type="Gene3D" id="2.40.420.20">
    <property type="match status" value="1"/>
</dbReference>
<proteinExistence type="inferred from homology"/>
<keyword evidence="2" id="KW-0175">Coiled coil</keyword>
<dbReference type="GO" id="GO:1990281">
    <property type="term" value="C:efflux pump complex"/>
    <property type="evidence" value="ECO:0007669"/>
    <property type="project" value="TreeGrafter"/>
</dbReference>
<evidence type="ECO:0000256" key="1">
    <source>
        <dbReference type="ARBA" id="ARBA00009477"/>
    </source>
</evidence>
<accession>A0A5C9A1A7</accession>
<dbReference type="Gene3D" id="1.10.287.470">
    <property type="entry name" value="Helix hairpin bin"/>
    <property type="match status" value="1"/>
</dbReference>
<dbReference type="Gene3D" id="2.40.50.100">
    <property type="match status" value="1"/>
</dbReference>
<dbReference type="InterPro" id="IPR006143">
    <property type="entry name" value="RND_pump_MFP"/>
</dbReference>
<dbReference type="FunFam" id="2.40.30.170:FF:000010">
    <property type="entry name" value="Efflux RND transporter periplasmic adaptor subunit"/>
    <property type="match status" value="1"/>
</dbReference>
<dbReference type="GO" id="GO:0015562">
    <property type="term" value="F:efflux transmembrane transporter activity"/>
    <property type="evidence" value="ECO:0007669"/>
    <property type="project" value="TreeGrafter"/>
</dbReference>
<sequence>MKQTIMKKLLFGKRMWLMLIATLLIFGGVLGMQWYGNIKMNEFMDNMPVPPKAITTAEARTAMWQDAVESVGTLAAIRGAELATEVPGTIEEIFFDNGAEVAAGDIILTLNSAPDRAELKALEAAAELAAIELRRANSLVESRNISKSELDQRTSQVDQATARVEAQKARIEQKALRASYSGRLGIRRFNVGDYVQAGDTIIELQSLDSLYANFTLPEQYSGQIATGMTAQARLQALGGASFEGKVTAIAPVIDPDTRNFAVQATLENRDDLLKPGMFASLTLPIGLQVEQVIVPRTAVAYRPYGNSVYVVNENGQQLTVTQRFVSLGPVRGDLVAILDGLNPGETVATSGLLKLNSGSVVTINNQIQPDASLEPKPDNG</sequence>
<dbReference type="EMBL" id="VRZA01000003">
    <property type="protein sequence ID" value="TXS93859.1"/>
    <property type="molecule type" value="Genomic_DNA"/>
</dbReference>
<dbReference type="Proteomes" id="UP000321039">
    <property type="component" value="Unassembled WGS sequence"/>
</dbReference>
<evidence type="ECO:0000256" key="2">
    <source>
        <dbReference type="SAM" id="Coils"/>
    </source>
</evidence>
<comment type="similarity">
    <text evidence="1">Belongs to the membrane fusion protein (MFP) (TC 8.A.1) family.</text>
</comment>
<dbReference type="InterPro" id="IPR058627">
    <property type="entry name" value="MdtA-like_C"/>
</dbReference>
<feature type="domain" description="Multidrug resistance protein MdtA-like alpha-helical hairpin" evidence="3">
    <location>
        <begin position="116"/>
        <end position="176"/>
    </location>
</feature>
<dbReference type="Gene3D" id="2.40.30.170">
    <property type="match status" value="1"/>
</dbReference>
<name>A0A5C9A1A7_9GAMM</name>
<feature type="coiled-coil region" evidence="2">
    <location>
        <begin position="119"/>
        <end position="177"/>
    </location>
</feature>
<feature type="domain" description="Multidrug resistance protein MdtA-like C-terminal permuted SH3" evidence="5">
    <location>
        <begin position="292"/>
        <end position="352"/>
    </location>
</feature>
<evidence type="ECO:0000259" key="4">
    <source>
        <dbReference type="Pfam" id="PF25954"/>
    </source>
</evidence>
<dbReference type="AlphaFoldDB" id="A0A5C9A1A7"/>
<reference evidence="6 7" key="1">
    <citation type="submission" date="2019-08" db="EMBL/GenBank/DDBJ databases">
        <title>Parahaliea maris sp. nov., isolated from the surface seawater.</title>
        <authorList>
            <person name="Liu Y."/>
        </authorList>
    </citation>
    <scope>NUCLEOTIDE SEQUENCE [LARGE SCALE GENOMIC DNA]</scope>
    <source>
        <strain evidence="6 7">HSLHS9</strain>
    </source>
</reference>
<evidence type="ECO:0000313" key="6">
    <source>
        <dbReference type="EMBL" id="TXS93859.1"/>
    </source>
</evidence>
<evidence type="ECO:0000259" key="5">
    <source>
        <dbReference type="Pfam" id="PF25967"/>
    </source>
</evidence>
<dbReference type="PANTHER" id="PTHR30469">
    <property type="entry name" value="MULTIDRUG RESISTANCE PROTEIN MDTA"/>
    <property type="match status" value="1"/>
</dbReference>
<dbReference type="Pfam" id="PF25967">
    <property type="entry name" value="RND-MFP_C"/>
    <property type="match status" value="1"/>
</dbReference>
<dbReference type="PANTHER" id="PTHR30469:SF11">
    <property type="entry name" value="BLL4320 PROTEIN"/>
    <property type="match status" value="1"/>
</dbReference>
<comment type="caution">
    <text evidence="6">The sequence shown here is derived from an EMBL/GenBank/DDBJ whole genome shotgun (WGS) entry which is preliminary data.</text>
</comment>
<dbReference type="Pfam" id="PF25876">
    <property type="entry name" value="HH_MFP_RND"/>
    <property type="match status" value="1"/>
</dbReference>
<evidence type="ECO:0000259" key="3">
    <source>
        <dbReference type="Pfam" id="PF25876"/>
    </source>
</evidence>
<dbReference type="InterPro" id="IPR058624">
    <property type="entry name" value="MdtA-like_HH"/>
</dbReference>
<keyword evidence="7" id="KW-1185">Reference proteome</keyword>
<dbReference type="SUPFAM" id="SSF111369">
    <property type="entry name" value="HlyD-like secretion proteins"/>
    <property type="match status" value="1"/>
</dbReference>
<dbReference type="InterPro" id="IPR058792">
    <property type="entry name" value="Beta-barrel_RND_2"/>
</dbReference>
<dbReference type="Pfam" id="PF25954">
    <property type="entry name" value="Beta-barrel_RND_2"/>
    <property type="match status" value="1"/>
</dbReference>
<protein>
    <submittedName>
        <fullName evidence="6">Efflux RND transporter periplasmic adaptor subunit</fullName>
    </submittedName>
</protein>
<gene>
    <name evidence="6" type="ORF">FV139_09500</name>
</gene>
<feature type="domain" description="CusB-like beta-barrel" evidence="4">
    <location>
        <begin position="213"/>
        <end position="283"/>
    </location>
</feature>
<organism evidence="6 7">
    <name type="scientific">Parahaliea maris</name>
    <dbReference type="NCBI Taxonomy" id="2716870"/>
    <lineage>
        <taxon>Bacteria</taxon>
        <taxon>Pseudomonadati</taxon>
        <taxon>Pseudomonadota</taxon>
        <taxon>Gammaproteobacteria</taxon>
        <taxon>Cellvibrionales</taxon>
        <taxon>Halieaceae</taxon>
        <taxon>Parahaliea</taxon>
    </lineage>
</organism>